<dbReference type="Proteomes" id="UP000008718">
    <property type="component" value="Chromosome"/>
</dbReference>
<keyword evidence="6" id="KW-0443">Lipid metabolism</keyword>
<evidence type="ECO:0000256" key="6">
    <source>
        <dbReference type="ARBA" id="ARBA00023098"/>
    </source>
</evidence>
<feature type="domain" description="Acyl-ACP thioesterase-like C-terminal" evidence="9">
    <location>
        <begin position="152"/>
        <end position="236"/>
    </location>
</feature>
<dbReference type="InterPro" id="IPR045023">
    <property type="entry name" value="FATA/B"/>
</dbReference>
<evidence type="ECO:0000256" key="7">
    <source>
        <dbReference type="ARBA" id="ARBA00023160"/>
    </source>
</evidence>
<keyword evidence="4" id="KW-0276">Fatty acid metabolism</keyword>
<reference key="1">
    <citation type="submission" date="2010-11" db="EMBL/GenBank/DDBJ databases">
        <title>The complete genome of Paludibacter propionicigenes DSM 17365.</title>
        <authorList>
            <consortium name="US DOE Joint Genome Institute (JGI-PGF)"/>
            <person name="Lucas S."/>
            <person name="Copeland A."/>
            <person name="Lapidus A."/>
            <person name="Bruce D."/>
            <person name="Goodwin L."/>
            <person name="Pitluck S."/>
            <person name="Kyrpides N."/>
            <person name="Mavromatis K."/>
            <person name="Ivanova N."/>
            <person name="Munk A.C."/>
            <person name="Brettin T."/>
            <person name="Detter J.C."/>
            <person name="Han C."/>
            <person name="Tapia R."/>
            <person name="Land M."/>
            <person name="Hauser L."/>
            <person name="Markowitz V."/>
            <person name="Cheng J.-F."/>
            <person name="Hugenholtz P."/>
            <person name="Woyke T."/>
            <person name="Wu D."/>
            <person name="Gronow S."/>
            <person name="Wellnitz S."/>
            <person name="Brambilla E."/>
            <person name="Klenk H.-P."/>
            <person name="Eisen J.A."/>
        </authorList>
    </citation>
    <scope>NUCLEOTIDE SEQUENCE</scope>
    <source>
        <strain>WB4</strain>
    </source>
</reference>
<dbReference type="CDD" id="cd00586">
    <property type="entry name" value="4HBT"/>
    <property type="match status" value="1"/>
</dbReference>
<dbReference type="KEGG" id="ppn:Palpr_0139"/>
<evidence type="ECO:0000313" key="11">
    <source>
        <dbReference type="Proteomes" id="UP000008718"/>
    </source>
</evidence>
<keyword evidence="3" id="KW-0378">Hydrolase</keyword>
<reference evidence="10 11" key="2">
    <citation type="journal article" date="2011" name="Stand. Genomic Sci.">
        <title>Complete genome sequence of Paludibacter propionicigenes type strain (WB4).</title>
        <authorList>
            <person name="Gronow S."/>
            <person name="Munk C."/>
            <person name="Lapidus A."/>
            <person name="Nolan M."/>
            <person name="Lucas S."/>
            <person name="Hammon N."/>
            <person name="Deshpande S."/>
            <person name="Cheng J.F."/>
            <person name="Tapia R."/>
            <person name="Han C."/>
            <person name="Goodwin L."/>
            <person name="Pitluck S."/>
            <person name="Liolios K."/>
            <person name="Ivanova N."/>
            <person name="Mavromatis K."/>
            <person name="Mikhailova N."/>
            <person name="Pati A."/>
            <person name="Chen A."/>
            <person name="Palaniappan K."/>
            <person name="Land M."/>
            <person name="Hauser L."/>
            <person name="Chang Y.J."/>
            <person name="Jeffries C.D."/>
            <person name="Brambilla E."/>
            <person name="Rohde M."/>
            <person name="Goker M."/>
            <person name="Detter J.C."/>
            <person name="Woyke T."/>
            <person name="Bristow J."/>
            <person name="Eisen J.A."/>
            <person name="Markowitz V."/>
            <person name="Hugenholtz P."/>
            <person name="Kyrpides N.C."/>
            <person name="Klenk H.P."/>
        </authorList>
    </citation>
    <scope>NUCLEOTIDE SEQUENCE [LARGE SCALE GENOMIC DNA]</scope>
    <source>
        <strain evidence="11">DSM 17365 / JCM 13257 / WB4</strain>
    </source>
</reference>
<evidence type="ECO:0000256" key="3">
    <source>
        <dbReference type="ARBA" id="ARBA00022801"/>
    </source>
</evidence>
<comment type="similarity">
    <text evidence="1">Belongs to the acyl-ACP thioesterase family.</text>
</comment>
<dbReference type="PANTHER" id="PTHR31727">
    <property type="entry name" value="OLEOYL-ACYL CARRIER PROTEIN THIOESTERASE 1, CHLOROPLASTIC"/>
    <property type="match status" value="1"/>
</dbReference>
<evidence type="ECO:0000256" key="2">
    <source>
        <dbReference type="ARBA" id="ARBA00022516"/>
    </source>
</evidence>
<feature type="domain" description="Acyl-ACP thioesterase N-terminal hotdog" evidence="8">
    <location>
        <begin position="7"/>
        <end position="123"/>
    </location>
</feature>
<dbReference type="InterPro" id="IPR049427">
    <property type="entry name" value="Acyl-ACP_TE_C"/>
</dbReference>
<dbReference type="STRING" id="694427.Palpr_0139"/>
<evidence type="ECO:0000259" key="9">
    <source>
        <dbReference type="Pfam" id="PF20791"/>
    </source>
</evidence>
<dbReference type="eggNOG" id="COG3884">
    <property type="taxonomic scope" value="Bacteria"/>
</dbReference>
<organism evidence="10 11">
    <name type="scientific">Paludibacter propionicigenes (strain DSM 17365 / JCM 13257 / WB4)</name>
    <dbReference type="NCBI Taxonomy" id="694427"/>
    <lineage>
        <taxon>Bacteria</taxon>
        <taxon>Pseudomonadati</taxon>
        <taxon>Bacteroidota</taxon>
        <taxon>Bacteroidia</taxon>
        <taxon>Bacteroidales</taxon>
        <taxon>Paludibacteraceae</taxon>
        <taxon>Paludibacter</taxon>
    </lineage>
</organism>
<dbReference type="EMBL" id="CP002345">
    <property type="protein sequence ID" value="ADQ78301.1"/>
    <property type="molecule type" value="Genomic_DNA"/>
</dbReference>
<dbReference type="GO" id="GO:0000036">
    <property type="term" value="F:acyl carrier activity"/>
    <property type="evidence" value="ECO:0007669"/>
    <property type="project" value="TreeGrafter"/>
</dbReference>
<dbReference type="InterPro" id="IPR002864">
    <property type="entry name" value="Acyl-ACP_thioesterase_NHD"/>
</dbReference>
<protein>
    <submittedName>
        <fullName evidence="10">Acyl-ACP thioesterase</fullName>
    </submittedName>
</protein>
<evidence type="ECO:0000259" key="8">
    <source>
        <dbReference type="Pfam" id="PF01643"/>
    </source>
</evidence>
<evidence type="ECO:0000256" key="1">
    <source>
        <dbReference type="ARBA" id="ARBA00006500"/>
    </source>
</evidence>
<dbReference type="OrthoDB" id="9801517at2"/>
<dbReference type="Pfam" id="PF01643">
    <property type="entry name" value="Acyl-ACP_TE"/>
    <property type="match status" value="1"/>
</dbReference>
<dbReference type="Pfam" id="PF20791">
    <property type="entry name" value="Acyl-ACP_TE_C"/>
    <property type="match status" value="1"/>
</dbReference>
<name>E4T0E2_PALPW</name>
<gene>
    <name evidence="10" type="ordered locus">Palpr_0139</name>
</gene>
<dbReference type="SUPFAM" id="SSF54637">
    <property type="entry name" value="Thioesterase/thiol ester dehydrase-isomerase"/>
    <property type="match status" value="2"/>
</dbReference>
<dbReference type="Gene3D" id="3.10.129.10">
    <property type="entry name" value="Hotdog Thioesterase"/>
    <property type="match status" value="2"/>
</dbReference>
<keyword evidence="7" id="KW-0275">Fatty acid biosynthesis</keyword>
<dbReference type="PANTHER" id="PTHR31727:SF6">
    <property type="entry name" value="OLEOYL-ACYL CARRIER PROTEIN THIOESTERASE 1, CHLOROPLASTIC"/>
    <property type="match status" value="1"/>
</dbReference>
<evidence type="ECO:0000256" key="4">
    <source>
        <dbReference type="ARBA" id="ARBA00022832"/>
    </source>
</evidence>
<dbReference type="HOGENOM" id="CLU_045466_2_0_10"/>
<dbReference type="InterPro" id="IPR029069">
    <property type="entry name" value="HotDog_dom_sf"/>
</dbReference>
<evidence type="ECO:0000313" key="10">
    <source>
        <dbReference type="EMBL" id="ADQ78301.1"/>
    </source>
</evidence>
<proteinExistence type="inferred from homology"/>
<dbReference type="GO" id="GO:0016297">
    <property type="term" value="F:fatty acyl-[ACP] hydrolase activity"/>
    <property type="evidence" value="ECO:0007669"/>
    <property type="project" value="InterPro"/>
</dbReference>
<dbReference type="RefSeq" id="WP_013443670.1">
    <property type="nucleotide sequence ID" value="NC_014734.1"/>
</dbReference>
<accession>E4T0E2</accession>
<keyword evidence="5" id="KW-0809">Transit peptide</keyword>
<dbReference type="AlphaFoldDB" id="E4T0E2"/>
<keyword evidence="11" id="KW-1185">Reference proteome</keyword>
<keyword evidence="2" id="KW-0444">Lipid biosynthesis</keyword>
<evidence type="ECO:0000256" key="5">
    <source>
        <dbReference type="ARBA" id="ARBA00022946"/>
    </source>
</evidence>
<sequence>MSLKKTYSFQIQPQFVDFQFRATMSSLGDILLTTAQFNADDNGFGLRRLNEMDCSWVLTRMAIEMNRFPEQYENIEVETWVEEVGRANTTRNFCIRDAKGEIIGNACSVWVFFDMKTRRAKDLQTLEGIHDFANGEEGLIDKPIKLGAVDGDEYDGFKVKYSDIDINGHVNSIRYIQWISDCFSLSCYRKYQVKRFEINYVHEMLYGDFVEIVGMKVEDNDFRFEIKKDDKIACRARVVLIPNTSTDL</sequence>